<dbReference type="RefSeq" id="WP_120545478.1">
    <property type="nucleotide sequence ID" value="NZ_RAVZ01000471.1"/>
</dbReference>
<accession>A0A3A8I3Z3</accession>
<organism evidence="1 2">
    <name type="scientific">Corallococcus terminator</name>
    <dbReference type="NCBI Taxonomy" id="2316733"/>
    <lineage>
        <taxon>Bacteria</taxon>
        <taxon>Pseudomonadati</taxon>
        <taxon>Myxococcota</taxon>
        <taxon>Myxococcia</taxon>
        <taxon>Myxococcales</taxon>
        <taxon>Cystobacterineae</taxon>
        <taxon>Myxococcaceae</taxon>
        <taxon>Corallococcus</taxon>
    </lineage>
</organism>
<dbReference type="AlphaFoldDB" id="A0A3A8I3Z3"/>
<evidence type="ECO:0000313" key="1">
    <source>
        <dbReference type="EMBL" id="RKG72343.1"/>
    </source>
</evidence>
<sequence length="121" mass="14036">MRQSPVSSVFSITRLFIEQCARWRLREEVIAFILDFGTPARACGATHLTVHERDLPWSLRDSSLARQARGWILILNDEDRLLTCYRRQDASRFLRQKSKRRPAGVSRGREDTLRGLHFAPA</sequence>
<evidence type="ECO:0008006" key="3">
    <source>
        <dbReference type="Google" id="ProtNLM"/>
    </source>
</evidence>
<proteinExistence type="predicted"/>
<comment type="caution">
    <text evidence="1">The sequence shown here is derived from an EMBL/GenBank/DDBJ whole genome shotgun (WGS) entry which is preliminary data.</text>
</comment>
<dbReference type="Proteomes" id="UP000268094">
    <property type="component" value="Unassembled WGS sequence"/>
</dbReference>
<evidence type="ECO:0000313" key="2">
    <source>
        <dbReference type="Proteomes" id="UP000268094"/>
    </source>
</evidence>
<dbReference type="OrthoDB" id="5382558at2"/>
<dbReference type="EMBL" id="RAVZ01000471">
    <property type="protein sequence ID" value="RKG72343.1"/>
    <property type="molecule type" value="Genomic_DNA"/>
</dbReference>
<reference evidence="2" key="1">
    <citation type="submission" date="2018-09" db="EMBL/GenBank/DDBJ databases">
        <authorList>
            <person name="Livingstone P.G."/>
            <person name="Whitworth D.E."/>
        </authorList>
    </citation>
    <scope>NUCLEOTIDE SEQUENCE [LARGE SCALE GENOMIC DNA]</scope>
    <source>
        <strain evidence="2">CA054A</strain>
    </source>
</reference>
<name>A0A3A8I3Z3_9BACT</name>
<keyword evidence="2" id="KW-1185">Reference proteome</keyword>
<protein>
    <recommendedName>
        <fullName evidence="3">DUF4258 domain-containing protein</fullName>
    </recommendedName>
</protein>
<gene>
    <name evidence="1" type="ORF">D7V88_38290</name>
</gene>